<dbReference type="Proteomes" id="UP001580430">
    <property type="component" value="Unassembled WGS sequence"/>
</dbReference>
<accession>A0ABV5C7Y4</accession>
<reference evidence="1 2" key="1">
    <citation type="submission" date="2024-09" db="EMBL/GenBank/DDBJ databases">
        <title>Paenibacillus zeirhizospherea sp. nov., isolated from surface of the maize (Zea mays) roots in a horticulture field, Hungary.</title>
        <authorList>
            <person name="Marton D."/>
            <person name="Farkas M."/>
            <person name="Bedics A."/>
            <person name="Toth E."/>
            <person name="Tancsics A."/>
            <person name="Boka K."/>
            <person name="Marati G."/>
            <person name="Kriszt B."/>
            <person name="Cserhati M."/>
        </authorList>
    </citation>
    <scope>NUCLEOTIDE SEQUENCE [LARGE SCALE GENOMIC DNA]</scope>
    <source>
        <strain evidence="1 2">JCM 18446</strain>
    </source>
</reference>
<gene>
    <name evidence="1" type="ORF">ACE5LO_24965</name>
</gene>
<name>A0ABV5C7Y4_9BACL</name>
<proteinExistence type="predicted"/>
<comment type="caution">
    <text evidence="1">The sequence shown here is derived from an EMBL/GenBank/DDBJ whole genome shotgun (WGS) entry which is preliminary data.</text>
</comment>
<evidence type="ECO:0000313" key="1">
    <source>
        <dbReference type="EMBL" id="MFB5763634.1"/>
    </source>
</evidence>
<sequence>MLPQKIDRQTANAIKSLLQKHNINFARVLIDLDKQTVVAQEEDYSVDDLLEAAGSLSPERGMEILEEVNQARGEWNS</sequence>
<organism evidence="1 2">
    <name type="scientific">Paenibacillus medicaginis</name>
    <dbReference type="NCBI Taxonomy" id="1470560"/>
    <lineage>
        <taxon>Bacteria</taxon>
        <taxon>Bacillati</taxon>
        <taxon>Bacillota</taxon>
        <taxon>Bacilli</taxon>
        <taxon>Bacillales</taxon>
        <taxon>Paenibacillaceae</taxon>
        <taxon>Paenibacillus</taxon>
    </lineage>
</organism>
<dbReference type="EMBL" id="JBHIRY010000040">
    <property type="protein sequence ID" value="MFB5763634.1"/>
    <property type="molecule type" value="Genomic_DNA"/>
</dbReference>
<evidence type="ECO:0000313" key="2">
    <source>
        <dbReference type="Proteomes" id="UP001580430"/>
    </source>
</evidence>
<protein>
    <submittedName>
        <fullName evidence="1">Uncharacterized protein</fullName>
    </submittedName>
</protein>
<dbReference type="RefSeq" id="WP_375522640.1">
    <property type="nucleotide sequence ID" value="NZ_JBHIRY010000040.1"/>
</dbReference>
<keyword evidence="2" id="KW-1185">Reference proteome</keyword>